<keyword evidence="7" id="KW-0520">NAD</keyword>
<dbReference type="GO" id="GO:0019825">
    <property type="term" value="F:oxygen binding"/>
    <property type="evidence" value="ECO:0007669"/>
    <property type="project" value="InterPro"/>
</dbReference>
<keyword evidence="3 10" id="KW-0349">Heme</keyword>
<dbReference type="Proteomes" id="UP000198280">
    <property type="component" value="Unassembled WGS sequence"/>
</dbReference>
<dbReference type="InterPro" id="IPR017938">
    <property type="entry name" value="Riboflavin_synthase-like_b-brl"/>
</dbReference>
<dbReference type="PANTHER" id="PTHR43396:SF3">
    <property type="entry name" value="FLAVOHEMOPROTEIN"/>
    <property type="match status" value="1"/>
</dbReference>
<keyword evidence="5" id="KW-0479">Metal-binding</keyword>
<dbReference type="RefSeq" id="WP_089223894.1">
    <property type="nucleotide sequence ID" value="NZ_FZOF01000005.1"/>
</dbReference>
<dbReference type="GO" id="GO:0046872">
    <property type="term" value="F:metal ion binding"/>
    <property type="evidence" value="ECO:0007669"/>
    <property type="project" value="UniProtKB-KW"/>
</dbReference>
<evidence type="ECO:0000256" key="8">
    <source>
        <dbReference type="ARBA" id="ARBA00048649"/>
    </source>
</evidence>
<evidence type="ECO:0000313" key="13">
    <source>
        <dbReference type="EMBL" id="SNS40244.1"/>
    </source>
</evidence>
<dbReference type="Gene3D" id="2.40.30.10">
    <property type="entry name" value="Translation factors"/>
    <property type="match status" value="1"/>
</dbReference>
<keyword evidence="10" id="KW-0813">Transport</keyword>
<evidence type="ECO:0000256" key="5">
    <source>
        <dbReference type="ARBA" id="ARBA00022723"/>
    </source>
</evidence>
<name>A0A239E8P2_9ACTN</name>
<dbReference type="PRINTS" id="PR00410">
    <property type="entry name" value="PHEHYDRXLASE"/>
</dbReference>
<dbReference type="InterPro" id="IPR039261">
    <property type="entry name" value="FNR_nucleotide-bd"/>
</dbReference>
<dbReference type="Gene3D" id="1.10.490.10">
    <property type="entry name" value="Globins"/>
    <property type="match status" value="1"/>
</dbReference>
<evidence type="ECO:0000313" key="14">
    <source>
        <dbReference type="Proteomes" id="UP000198280"/>
    </source>
</evidence>
<keyword evidence="6" id="KW-0408">Iron</keyword>
<evidence type="ECO:0000256" key="1">
    <source>
        <dbReference type="ARBA" id="ARBA00006401"/>
    </source>
</evidence>
<dbReference type="InterPro" id="IPR009050">
    <property type="entry name" value="Globin-like_sf"/>
</dbReference>
<dbReference type="InterPro" id="IPR001433">
    <property type="entry name" value="OxRdtase_FAD/NAD-bd"/>
</dbReference>
<dbReference type="SUPFAM" id="SSF46458">
    <property type="entry name" value="Globin-like"/>
    <property type="match status" value="1"/>
</dbReference>
<keyword evidence="14" id="KW-1185">Reference proteome</keyword>
<evidence type="ECO:0000256" key="4">
    <source>
        <dbReference type="ARBA" id="ARBA00022621"/>
    </source>
</evidence>
<evidence type="ECO:0000256" key="2">
    <source>
        <dbReference type="ARBA" id="ARBA00012229"/>
    </source>
</evidence>
<dbReference type="PROSITE" id="PS51384">
    <property type="entry name" value="FAD_FR"/>
    <property type="match status" value="1"/>
</dbReference>
<feature type="domain" description="Globin" evidence="11">
    <location>
        <begin position="1"/>
        <end position="141"/>
    </location>
</feature>
<evidence type="ECO:0000256" key="9">
    <source>
        <dbReference type="ARBA" id="ARBA00049433"/>
    </source>
</evidence>
<dbReference type="GO" id="GO:0071500">
    <property type="term" value="P:cellular response to nitrosative stress"/>
    <property type="evidence" value="ECO:0007669"/>
    <property type="project" value="TreeGrafter"/>
</dbReference>
<dbReference type="EC" id="1.14.12.17" evidence="2"/>
<dbReference type="GO" id="GO:0005344">
    <property type="term" value="F:oxygen carrier activity"/>
    <property type="evidence" value="ECO:0007669"/>
    <property type="project" value="UniProtKB-KW"/>
</dbReference>
<dbReference type="PANTHER" id="PTHR43396">
    <property type="entry name" value="FLAVOHEMOPROTEIN"/>
    <property type="match status" value="1"/>
</dbReference>
<dbReference type="AlphaFoldDB" id="A0A239E8P2"/>
<gene>
    <name evidence="13" type="ORF">SAMN05216252_105346</name>
</gene>
<dbReference type="Pfam" id="PF00042">
    <property type="entry name" value="Globin"/>
    <property type="match status" value="1"/>
</dbReference>
<dbReference type="SUPFAM" id="SSF52343">
    <property type="entry name" value="Ferredoxin reductase-like, C-terminal NADP-linked domain"/>
    <property type="match status" value="1"/>
</dbReference>
<evidence type="ECO:0000256" key="3">
    <source>
        <dbReference type="ARBA" id="ARBA00022617"/>
    </source>
</evidence>
<protein>
    <recommendedName>
        <fullName evidence="2">nitric oxide dioxygenase</fullName>
        <ecNumber evidence="2">1.14.12.17</ecNumber>
    </recommendedName>
</protein>
<evidence type="ECO:0000259" key="12">
    <source>
        <dbReference type="PROSITE" id="PS51384"/>
    </source>
</evidence>
<dbReference type="EMBL" id="FZOF01000005">
    <property type="protein sequence ID" value="SNS40244.1"/>
    <property type="molecule type" value="Genomic_DNA"/>
</dbReference>
<evidence type="ECO:0000256" key="10">
    <source>
        <dbReference type="RuleBase" id="RU000356"/>
    </source>
</evidence>
<comment type="similarity">
    <text evidence="1">In the C-terminal section; belongs to the flavoprotein pyridine nucleotide cytochrome reductase family.</text>
</comment>
<accession>A0A239E8P2</accession>
<dbReference type="PROSITE" id="PS01033">
    <property type="entry name" value="GLOBIN"/>
    <property type="match status" value="1"/>
</dbReference>
<comment type="catalytic activity">
    <reaction evidence="9">
        <text>2 nitric oxide + NADPH + 2 O2 = 2 nitrate + NADP(+) + H(+)</text>
        <dbReference type="Rhea" id="RHEA:19465"/>
        <dbReference type="ChEBI" id="CHEBI:15378"/>
        <dbReference type="ChEBI" id="CHEBI:15379"/>
        <dbReference type="ChEBI" id="CHEBI:16480"/>
        <dbReference type="ChEBI" id="CHEBI:17632"/>
        <dbReference type="ChEBI" id="CHEBI:57783"/>
        <dbReference type="ChEBI" id="CHEBI:58349"/>
        <dbReference type="EC" id="1.14.12.17"/>
    </reaction>
</comment>
<comment type="catalytic activity">
    <reaction evidence="8">
        <text>2 nitric oxide + NADH + 2 O2 = 2 nitrate + NAD(+) + H(+)</text>
        <dbReference type="Rhea" id="RHEA:19469"/>
        <dbReference type="ChEBI" id="CHEBI:15378"/>
        <dbReference type="ChEBI" id="CHEBI:15379"/>
        <dbReference type="ChEBI" id="CHEBI:16480"/>
        <dbReference type="ChEBI" id="CHEBI:17632"/>
        <dbReference type="ChEBI" id="CHEBI:57540"/>
        <dbReference type="ChEBI" id="CHEBI:57945"/>
        <dbReference type="EC" id="1.14.12.17"/>
    </reaction>
</comment>
<dbReference type="InterPro" id="IPR017927">
    <property type="entry name" value="FAD-bd_FR_type"/>
</dbReference>
<organism evidence="13 14">
    <name type="scientific">Actinacidiphila glaucinigra</name>
    <dbReference type="NCBI Taxonomy" id="235986"/>
    <lineage>
        <taxon>Bacteria</taxon>
        <taxon>Bacillati</taxon>
        <taxon>Actinomycetota</taxon>
        <taxon>Actinomycetes</taxon>
        <taxon>Kitasatosporales</taxon>
        <taxon>Streptomycetaceae</taxon>
        <taxon>Actinacidiphila</taxon>
    </lineage>
</organism>
<dbReference type="InterPro" id="IPR012292">
    <property type="entry name" value="Globin/Proto"/>
</dbReference>
<dbReference type="InterPro" id="IPR000971">
    <property type="entry name" value="Globin"/>
</dbReference>
<dbReference type="Gene3D" id="3.40.50.80">
    <property type="entry name" value="Nucleotide-binding domain of ferredoxin-NADP reductase (FNR) module"/>
    <property type="match status" value="1"/>
</dbReference>
<dbReference type="CDD" id="cd06184">
    <property type="entry name" value="flavohem_like_fad_nad_binding"/>
    <property type="match status" value="1"/>
</dbReference>
<reference evidence="13 14" key="1">
    <citation type="submission" date="2017-06" db="EMBL/GenBank/DDBJ databases">
        <authorList>
            <person name="Kim H.J."/>
            <person name="Triplett B.A."/>
        </authorList>
    </citation>
    <scope>NUCLEOTIDE SEQUENCE [LARGE SCALE GENOMIC DNA]</scope>
    <source>
        <strain evidence="13 14">CGMCC 4.1858</strain>
    </source>
</reference>
<evidence type="ECO:0000259" key="11">
    <source>
        <dbReference type="PROSITE" id="PS01033"/>
    </source>
</evidence>
<dbReference type="GO" id="GO:0046210">
    <property type="term" value="P:nitric oxide catabolic process"/>
    <property type="evidence" value="ECO:0007669"/>
    <property type="project" value="TreeGrafter"/>
</dbReference>
<proteinExistence type="inferred from homology"/>
<keyword evidence="13" id="KW-0560">Oxidoreductase</keyword>
<dbReference type="OrthoDB" id="9801223at2"/>
<dbReference type="GO" id="GO:0008941">
    <property type="term" value="F:nitric oxide dioxygenase NAD(P)H activity"/>
    <property type="evidence" value="ECO:0007669"/>
    <property type="project" value="UniProtKB-EC"/>
</dbReference>
<feature type="domain" description="FAD-binding FR-type" evidence="12">
    <location>
        <begin position="153"/>
        <end position="263"/>
    </location>
</feature>
<evidence type="ECO:0000256" key="7">
    <source>
        <dbReference type="ARBA" id="ARBA00023027"/>
    </source>
</evidence>
<dbReference type="GO" id="GO:0020037">
    <property type="term" value="F:heme binding"/>
    <property type="evidence" value="ECO:0007669"/>
    <property type="project" value="InterPro"/>
</dbReference>
<comment type="similarity">
    <text evidence="10">Belongs to the globin family.</text>
</comment>
<dbReference type="Pfam" id="PF00175">
    <property type="entry name" value="NAD_binding_1"/>
    <property type="match status" value="1"/>
</dbReference>
<dbReference type="SUPFAM" id="SSF63380">
    <property type="entry name" value="Riboflavin synthase domain-like"/>
    <property type="match status" value="1"/>
</dbReference>
<dbReference type="GO" id="GO:0071949">
    <property type="term" value="F:FAD binding"/>
    <property type="evidence" value="ECO:0007669"/>
    <property type="project" value="TreeGrafter"/>
</dbReference>
<evidence type="ECO:0000256" key="6">
    <source>
        <dbReference type="ARBA" id="ARBA00023004"/>
    </source>
</evidence>
<keyword evidence="13" id="KW-0223">Dioxygenase</keyword>
<keyword evidence="4 10" id="KW-0561">Oxygen transport</keyword>
<sequence length="398" mass="43529">MLSARSRDLIAESLPSVGPVITDITRHFYRSLFDEHPDLLHRMFNRGNQANGEQQNAIASALVGFASLLAHRPYIRPEDVVRRIAHKHASVGVTPEQYTLVHRYLMRAFSDVLGGALSPEAAAAWDQAYWLMANGLAGSERELYASVGAEPGEAWRYWQVVLRTEEAFDVVSLHLQPVDGAAAEPFQAGQYVTMAAALPDGAFQLRQFSLSSAPADPLWRVTVRRHRGDAARPAGEVSTFLHEHLGLGAAVQMSPPYGEVVLDDSDAPLLLASSGIGVTPLVSMLRQLSATGSRRPVTVLHHDRTPWTHPLRFEVEECVRRLGGRLHLWYEDPAGAPPHARQGAPDLSQVEVAPGTRAYLCGPTSFTRTLRPGLVRAGVAPAAIRHEVFGPDMWHAPS</sequence>